<proteinExistence type="predicted"/>
<gene>
    <name evidence="2" type="ORF">FHS87_004069</name>
</gene>
<evidence type="ECO:0000256" key="1">
    <source>
        <dbReference type="SAM" id="MobiDB-lite"/>
    </source>
</evidence>
<sequence length="52" mass="5309">MQLALHLAAAAPAGSWGTAGQACRLPGPSPEDAPTIHDPAQLLFAFAREAGR</sequence>
<organism evidence="2 3">
    <name type="scientific">Muricoccus pecuniae</name>
    <dbReference type="NCBI Taxonomy" id="693023"/>
    <lineage>
        <taxon>Bacteria</taxon>
        <taxon>Pseudomonadati</taxon>
        <taxon>Pseudomonadota</taxon>
        <taxon>Alphaproteobacteria</taxon>
        <taxon>Acetobacterales</taxon>
        <taxon>Roseomonadaceae</taxon>
        <taxon>Muricoccus</taxon>
    </lineage>
</organism>
<dbReference type="EMBL" id="JACIJD010000027">
    <property type="protein sequence ID" value="MBB5696001.1"/>
    <property type="molecule type" value="Genomic_DNA"/>
</dbReference>
<feature type="region of interest" description="Disordered" evidence="1">
    <location>
        <begin position="16"/>
        <end position="36"/>
    </location>
</feature>
<name>A0A840YHU7_9PROT</name>
<accession>A0A840YHU7</accession>
<evidence type="ECO:0000313" key="2">
    <source>
        <dbReference type="EMBL" id="MBB5696001.1"/>
    </source>
</evidence>
<dbReference type="Proteomes" id="UP000580654">
    <property type="component" value="Unassembled WGS sequence"/>
</dbReference>
<reference evidence="2 3" key="1">
    <citation type="submission" date="2020-08" db="EMBL/GenBank/DDBJ databases">
        <title>Genomic Encyclopedia of Type Strains, Phase IV (KMG-IV): sequencing the most valuable type-strain genomes for metagenomic binning, comparative biology and taxonomic classification.</title>
        <authorList>
            <person name="Goeker M."/>
        </authorList>
    </citation>
    <scope>NUCLEOTIDE SEQUENCE [LARGE SCALE GENOMIC DNA]</scope>
    <source>
        <strain evidence="2 3">DSM 25622</strain>
    </source>
</reference>
<dbReference type="AlphaFoldDB" id="A0A840YHU7"/>
<dbReference type="RefSeq" id="WP_184521134.1">
    <property type="nucleotide sequence ID" value="NZ_JACIJD010000027.1"/>
</dbReference>
<keyword evidence="3" id="KW-1185">Reference proteome</keyword>
<comment type="caution">
    <text evidence="2">The sequence shown here is derived from an EMBL/GenBank/DDBJ whole genome shotgun (WGS) entry which is preliminary data.</text>
</comment>
<evidence type="ECO:0000313" key="3">
    <source>
        <dbReference type="Proteomes" id="UP000580654"/>
    </source>
</evidence>
<protein>
    <submittedName>
        <fullName evidence="2">Uncharacterized protein</fullName>
    </submittedName>
</protein>